<dbReference type="GeneID" id="32901709"/>
<dbReference type="KEGG" id="nct:NMSP_1259"/>
<protein>
    <submittedName>
        <fullName evidence="1">Uncharacterized protein</fullName>
    </submittedName>
</protein>
<dbReference type="AlphaFoldDB" id="A0A2Z2HLS3"/>
<name>A0A2Z2HLS3_9ARCH</name>
<dbReference type="Proteomes" id="UP000249949">
    <property type="component" value="Chromosome"/>
</dbReference>
<dbReference type="RefSeq" id="WP_086907918.1">
    <property type="nucleotide sequence ID" value="NZ_CP021324.1"/>
</dbReference>
<accession>A0A2Z2HLS3</accession>
<evidence type="ECO:0000313" key="2">
    <source>
        <dbReference type="Proteomes" id="UP000249949"/>
    </source>
</evidence>
<proteinExistence type="predicted"/>
<dbReference type="EMBL" id="CP021324">
    <property type="protein sequence ID" value="ARS64874.1"/>
    <property type="molecule type" value="Genomic_DNA"/>
</dbReference>
<gene>
    <name evidence="1" type="ORF">NMSP_1259</name>
</gene>
<organism evidence="1 2">
    <name type="scientific">Candidatus Nitrosomarinus catalinensis</name>
    <dbReference type="NCBI Taxonomy" id="1898749"/>
    <lineage>
        <taxon>Archaea</taxon>
        <taxon>Nitrososphaerota</taxon>
        <taxon>Nitrososphaeria</taxon>
        <taxon>Nitrosopumilales</taxon>
        <taxon>Nitrosopumilaceae</taxon>
        <taxon>Candidatus Nitrosomarinus</taxon>
    </lineage>
</organism>
<keyword evidence="2" id="KW-1185">Reference proteome</keyword>
<reference evidence="1 2" key="1">
    <citation type="journal article" date="2017" name="Environ. Microbiol.">
        <title>Genome and epigenome of a novel marine Thaumarchaeota strain suggest viral infection, phosphorothioation DNA modification and multiple restriction systems.</title>
        <authorList>
            <person name="Ahlgren N.A."/>
            <person name="Chen Y."/>
            <person name="Needham D.M."/>
            <person name="Parada A.E."/>
            <person name="Sachdeva R."/>
            <person name="Trinh V."/>
            <person name="Chen T."/>
            <person name="Fuhrman J.A."/>
        </authorList>
    </citation>
    <scope>NUCLEOTIDE SEQUENCE [LARGE SCALE GENOMIC DNA]</scope>
    <source>
        <strain evidence="1 2">SPOT01</strain>
    </source>
</reference>
<evidence type="ECO:0000313" key="1">
    <source>
        <dbReference type="EMBL" id="ARS64874.1"/>
    </source>
</evidence>
<sequence>MTINKIIKDSFNDDGGMPKEIRDIVNSFLEVEDSNANEKVKDKMYEQILQNSLNLMEKNQRTSILEWCKDY</sequence>